<dbReference type="GO" id="GO:0005768">
    <property type="term" value="C:endosome"/>
    <property type="evidence" value="ECO:0007669"/>
    <property type="project" value="TreeGrafter"/>
</dbReference>
<evidence type="ECO:0000256" key="1">
    <source>
        <dbReference type="SAM" id="MobiDB-lite"/>
    </source>
</evidence>
<dbReference type="InterPro" id="IPR028662">
    <property type="entry name" value="SNX8/Mvp1"/>
</dbReference>
<dbReference type="GO" id="GO:0042147">
    <property type="term" value="P:retrograde transport, endosome to Golgi"/>
    <property type="evidence" value="ECO:0007669"/>
    <property type="project" value="InterPro"/>
</dbReference>
<proteinExistence type="predicted"/>
<dbReference type="PANTHER" id="PTHR47554">
    <property type="entry name" value="SORTING NEXIN MVP1"/>
    <property type="match status" value="1"/>
</dbReference>
<dbReference type="GO" id="GO:0005829">
    <property type="term" value="C:cytosol"/>
    <property type="evidence" value="ECO:0007669"/>
    <property type="project" value="GOC"/>
</dbReference>
<reference evidence="2" key="1">
    <citation type="submission" date="2013-01" db="EMBL/GenBank/DDBJ databases">
        <title>A putative MYB transcription factors in cotton regulating anthocyanin biosynthesis.</title>
        <authorList>
            <person name="Zhang Y."/>
        </authorList>
    </citation>
    <scope>NUCLEOTIDE SEQUENCE</scope>
</reference>
<protein>
    <submittedName>
        <fullName evidence="2">Cellobiase</fullName>
    </submittedName>
</protein>
<feature type="region of interest" description="Disordered" evidence="1">
    <location>
        <begin position="41"/>
        <end position="61"/>
    </location>
</feature>
<sequence length="339" mass="38157">MTIIYKLTVCFSHLGQLHFATPKSFYMNNSSIFQSSGDPWENGWASDQTQQPSSSTSHPISSPLPVYGMGSTYMTSSQLLNHTAETNLNTDEEENSINVSNVPESYMKIHAAVADRLNTVNELESLIFTPLARLDLVSNYQKLKILDIIYDHNLLPLTITNNLYQVLGLIALEIDVPGNGDYITLQFRLKNLPELPRNFVSAVLDQDKTQEFIDPLNARFAQSSLQEDDLDNPSPKLTDPLLTDHSSVGLIDENDRNISNTSQHQDATISEISKHVAEIRDQFKPLVNANDQIKIKEVPEKEGLLFKHINYIITHDLNLGMNGPAGTKKVIRRYSDFVW</sequence>
<evidence type="ECO:0000313" key="2">
    <source>
        <dbReference type="EMBL" id="AHA83531.1"/>
    </source>
</evidence>
<organism evidence="2">
    <name type="scientific">Scheffersomyces stipitis</name>
    <name type="common">Yeast</name>
    <name type="synonym">Pichia stipitis</name>
    <dbReference type="NCBI Taxonomy" id="4924"/>
    <lineage>
        <taxon>Eukaryota</taxon>
        <taxon>Fungi</taxon>
        <taxon>Dikarya</taxon>
        <taxon>Ascomycota</taxon>
        <taxon>Saccharomycotina</taxon>
        <taxon>Pichiomycetes</taxon>
        <taxon>Debaryomycetaceae</taxon>
        <taxon>Scheffersomyces</taxon>
    </lineage>
</organism>
<dbReference type="AlphaFoldDB" id="A0A0K0K9A3"/>
<accession>A0A0K0K9A3</accession>
<dbReference type="GO" id="GO:0032266">
    <property type="term" value="F:phosphatidylinositol-3-phosphate binding"/>
    <property type="evidence" value="ECO:0007669"/>
    <property type="project" value="TreeGrafter"/>
</dbReference>
<feature type="non-terminal residue" evidence="2">
    <location>
        <position position="1"/>
    </location>
</feature>
<dbReference type="GO" id="GO:0006623">
    <property type="term" value="P:protein targeting to vacuole"/>
    <property type="evidence" value="ECO:0007669"/>
    <property type="project" value="TreeGrafter"/>
</dbReference>
<feature type="compositionally biased region" description="Low complexity" evidence="1">
    <location>
        <begin position="46"/>
        <end position="61"/>
    </location>
</feature>
<name>A0A0K0K9A3_PICSP</name>
<dbReference type="EMBL" id="KC677697">
    <property type="protein sequence ID" value="AHA83531.1"/>
    <property type="molecule type" value="Genomic_DNA"/>
</dbReference>
<dbReference type="PANTHER" id="PTHR47554:SF1">
    <property type="entry name" value="SORTING NEXIN MVP1"/>
    <property type="match status" value="1"/>
</dbReference>